<name>A0A6N2M3L8_SALVM</name>
<evidence type="ECO:0000313" key="2">
    <source>
        <dbReference type="EMBL" id="VFU48516.1"/>
    </source>
</evidence>
<evidence type="ECO:0000313" key="1">
    <source>
        <dbReference type="EMBL" id="VFU25704.1"/>
    </source>
</evidence>
<dbReference type="EMBL" id="CAADRP010001697">
    <property type="protein sequence ID" value="VFU48516.1"/>
    <property type="molecule type" value="Genomic_DNA"/>
</dbReference>
<accession>A0A6N2M3L8</accession>
<organism evidence="2">
    <name type="scientific">Salix viminalis</name>
    <name type="common">Common osier</name>
    <name type="synonym">Basket willow</name>
    <dbReference type="NCBI Taxonomy" id="40686"/>
    <lineage>
        <taxon>Eukaryota</taxon>
        <taxon>Viridiplantae</taxon>
        <taxon>Streptophyta</taxon>
        <taxon>Embryophyta</taxon>
        <taxon>Tracheophyta</taxon>
        <taxon>Spermatophyta</taxon>
        <taxon>Magnoliopsida</taxon>
        <taxon>eudicotyledons</taxon>
        <taxon>Gunneridae</taxon>
        <taxon>Pentapetalae</taxon>
        <taxon>rosids</taxon>
        <taxon>fabids</taxon>
        <taxon>Malpighiales</taxon>
        <taxon>Salicaceae</taxon>
        <taxon>Saliceae</taxon>
        <taxon>Salix</taxon>
    </lineage>
</organism>
<proteinExistence type="predicted"/>
<protein>
    <submittedName>
        <fullName evidence="2">Uncharacterized protein</fullName>
    </submittedName>
</protein>
<reference evidence="2" key="1">
    <citation type="submission" date="2019-03" db="EMBL/GenBank/DDBJ databases">
        <authorList>
            <person name="Mank J."/>
            <person name="Almeida P."/>
        </authorList>
    </citation>
    <scope>NUCLEOTIDE SEQUENCE</scope>
    <source>
        <strain evidence="2">78183</strain>
    </source>
</reference>
<gene>
    <name evidence="2" type="ORF">SVIM_LOCUS318380</name>
    <name evidence="1" type="ORF">SVIM_LOCUS62631</name>
</gene>
<dbReference type="EMBL" id="CAADRP010000247">
    <property type="protein sequence ID" value="VFU25704.1"/>
    <property type="molecule type" value="Genomic_DNA"/>
</dbReference>
<sequence>MEQVRGGRTFHYLLTMTKVVGALCYCICLLKCFTPNFKVAEPERQTARGIYNAEIKERKRIWIPTHEISALQVILEVGFLCRVGQFRGFEGGFEMKGYVQLCLVIQLLHILGNSLIHSYNSL</sequence>
<dbReference type="AlphaFoldDB" id="A0A6N2M3L8"/>